<dbReference type="GO" id="GO:0016020">
    <property type="term" value="C:membrane"/>
    <property type="evidence" value="ECO:0007669"/>
    <property type="project" value="InterPro"/>
</dbReference>
<evidence type="ECO:0000256" key="4">
    <source>
        <dbReference type="ARBA" id="ARBA00023014"/>
    </source>
</evidence>
<sequence>MYGVGIIKGLGITMKNLVLPNRQFNIYQYPDKKASPADLAKLEEKSTLTFIFTRPVKTISALIGLETIEERMPQDARFRGEEFAWYEQRCTGCASCAKYCPLGIIKIVTNTSGVNLQEGESYDIDVFDIDIGRCMFCGLCVEACPYDALHMGSGFEEGTYERKNLVIDMERLKRSEKNPSTWFRPQLSDRKYNPIAGAKADWDEVGRHEKPTLEDQQEKWAKR</sequence>
<keyword evidence="1" id="KW-0004">4Fe-4S</keyword>
<evidence type="ECO:0000256" key="3">
    <source>
        <dbReference type="ARBA" id="ARBA00023004"/>
    </source>
</evidence>
<dbReference type="PROSITE" id="PS51379">
    <property type="entry name" value="4FE4S_FER_2"/>
    <property type="match status" value="2"/>
</dbReference>
<dbReference type="InterPro" id="IPR017896">
    <property type="entry name" value="4Fe4S_Fe-S-bd"/>
</dbReference>
<evidence type="ECO:0000256" key="1">
    <source>
        <dbReference type="ARBA" id="ARBA00022485"/>
    </source>
</evidence>
<gene>
    <name evidence="7" type="ORF">METZ01_LOCUS108597</name>
</gene>
<organism evidence="7">
    <name type="scientific">marine metagenome</name>
    <dbReference type="NCBI Taxonomy" id="408172"/>
    <lineage>
        <taxon>unclassified sequences</taxon>
        <taxon>metagenomes</taxon>
        <taxon>ecological metagenomes</taxon>
    </lineage>
</organism>
<feature type="domain" description="4Fe-4S ferredoxin-type" evidence="6">
    <location>
        <begin position="125"/>
        <end position="154"/>
    </location>
</feature>
<feature type="domain" description="4Fe-4S ferredoxin-type" evidence="6">
    <location>
        <begin position="81"/>
        <end position="110"/>
    </location>
</feature>
<keyword evidence="3" id="KW-0408">Iron</keyword>
<keyword evidence="2" id="KW-0479">Metal-binding</keyword>
<accession>A0A381WUX8</accession>
<evidence type="ECO:0000313" key="7">
    <source>
        <dbReference type="EMBL" id="SVA55743.1"/>
    </source>
</evidence>
<dbReference type="GO" id="GO:0016651">
    <property type="term" value="F:oxidoreductase activity, acting on NAD(P)H"/>
    <property type="evidence" value="ECO:0007669"/>
    <property type="project" value="InterPro"/>
</dbReference>
<dbReference type="InterPro" id="IPR017900">
    <property type="entry name" value="4Fe4S_Fe_S_CS"/>
</dbReference>
<reference evidence="7" key="1">
    <citation type="submission" date="2018-05" db="EMBL/GenBank/DDBJ databases">
        <authorList>
            <person name="Lanie J.A."/>
            <person name="Ng W.-L."/>
            <person name="Kazmierczak K.M."/>
            <person name="Andrzejewski T.M."/>
            <person name="Davidsen T.M."/>
            <person name="Wayne K.J."/>
            <person name="Tettelin H."/>
            <person name="Glass J.I."/>
            <person name="Rusch D."/>
            <person name="Podicherti R."/>
            <person name="Tsui H.-C.T."/>
            <person name="Winkler M.E."/>
        </authorList>
    </citation>
    <scope>NUCLEOTIDE SEQUENCE</scope>
</reference>
<name>A0A381WUX8_9ZZZZ</name>
<dbReference type="Gene3D" id="3.30.70.3270">
    <property type="match status" value="1"/>
</dbReference>
<evidence type="ECO:0000256" key="5">
    <source>
        <dbReference type="SAM" id="MobiDB-lite"/>
    </source>
</evidence>
<feature type="compositionally biased region" description="Basic and acidic residues" evidence="5">
    <location>
        <begin position="200"/>
        <end position="223"/>
    </location>
</feature>
<evidence type="ECO:0000259" key="6">
    <source>
        <dbReference type="PROSITE" id="PS51379"/>
    </source>
</evidence>
<protein>
    <recommendedName>
        <fullName evidence="6">4Fe-4S ferredoxin-type domain-containing protein</fullName>
    </recommendedName>
</protein>
<dbReference type="PANTHER" id="PTHR10849">
    <property type="entry name" value="NADH DEHYDROGENASE UBIQUINONE IRON-SULFUR PROTEIN 8, MITOCHONDRIAL"/>
    <property type="match status" value="1"/>
</dbReference>
<dbReference type="EMBL" id="UINC01012816">
    <property type="protein sequence ID" value="SVA55743.1"/>
    <property type="molecule type" value="Genomic_DNA"/>
</dbReference>
<proteinExistence type="predicted"/>
<evidence type="ECO:0000256" key="2">
    <source>
        <dbReference type="ARBA" id="ARBA00022723"/>
    </source>
</evidence>
<keyword evidence="4" id="KW-0411">Iron-sulfur</keyword>
<dbReference type="GO" id="GO:0051539">
    <property type="term" value="F:4 iron, 4 sulfur cluster binding"/>
    <property type="evidence" value="ECO:0007669"/>
    <property type="project" value="UniProtKB-KW"/>
</dbReference>
<dbReference type="GO" id="GO:0046872">
    <property type="term" value="F:metal ion binding"/>
    <property type="evidence" value="ECO:0007669"/>
    <property type="project" value="UniProtKB-KW"/>
</dbReference>
<dbReference type="InterPro" id="IPR010226">
    <property type="entry name" value="NADH_quinone_OxRdtase_chainI"/>
</dbReference>
<dbReference type="SUPFAM" id="SSF54862">
    <property type="entry name" value="4Fe-4S ferredoxins"/>
    <property type="match status" value="1"/>
</dbReference>
<dbReference type="Pfam" id="PF12838">
    <property type="entry name" value="Fer4_7"/>
    <property type="match status" value="1"/>
</dbReference>
<dbReference type="PROSITE" id="PS00198">
    <property type="entry name" value="4FE4S_FER_1"/>
    <property type="match status" value="1"/>
</dbReference>
<feature type="region of interest" description="Disordered" evidence="5">
    <location>
        <begin position="199"/>
        <end position="223"/>
    </location>
</feature>
<dbReference type="AlphaFoldDB" id="A0A381WUX8"/>